<comment type="subunit">
    <text evidence="12">Interacts with CtaB.</text>
</comment>
<feature type="binding site" description="axial binding residue" evidence="12">
    <location>
        <position position="345"/>
    </location>
    <ligand>
        <name>heme</name>
        <dbReference type="ChEBI" id="CHEBI:30413"/>
    </ligand>
    <ligandPart>
        <name>Fe</name>
        <dbReference type="ChEBI" id="CHEBI:18248"/>
    </ligandPart>
</feature>
<feature type="binding site" description="axial binding residue" evidence="12">
    <location>
        <position position="278"/>
    </location>
    <ligand>
        <name>heme</name>
        <dbReference type="ChEBI" id="CHEBI:30413"/>
    </ligand>
    <ligandPart>
        <name>Fe</name>
        <dbReference type="ChEBI" id="CHEBI:18248"/>
    </ligandPart>
</feature>
<dbReference type="RefSeq" id="WP_281931851.1">
    <property type="nucleotide sequence ID" value="NZ_AP027142.1"/>
</dbReference>
<comment type="catalytic activity">
    <reaction evidence="11">
        <text>Fe(II)-heme o + 2 A + H2O = Fe(II)-heme a + 2 AH2</text>
        <dbReference type="Rhea" id="RHEA:63388"/>
        <dbReference type="ChEBI" id="CHEBI:13193"/>
        <dbReference type="ChEBI" id="CHEBI:15377"/>
        <dbReference type="ChEBI" id="CHEBI:17499"/>
        <dbReference type="ChEBI" id="CHEBI:60530"/>
        <dbReference type="ChEBI" id="CHEBI:61715"/>
        <dbReference type="EC" id="1.17.99.9"/>
    </reaction>
    <physiologicalReaction direction="left-to-right" evidence="11">
        <dbReference type="Rhea" id="RHEA:63389"/>
    </physiologicalReaction>
</comment>
<accession>A0ABN6VFW0</accession>
<dbReference type="PANTHER" id="PTHR23289:SF2">
    <property type="entry name" value="CYTOCHROME C OXIDASE ASSEMBLY PROTEIN COX15 HOMOLOG"/>
    <property type="match status" value="1"/>
</dbReference>
<evidence type="ECO:0000256" key="3">
    <source>
        <dbReference type="ARBA" id="ARBA00022692"/>
    </source>
</evidence>
<feature type="transmembrane region" description="Helical" evidence="12">
    <location>
        <begin position="339"/>
        <end position="358"/>
    </location>
</feature>
<proteinExistence type="inferred from homology"/>
<evidence type="ECO:0000256" key="2">
    <source>
        <dbReference type="ARBA" id="ARBA00004141"/>
    </source>
</evidence>
<evidence type="ECO:0000256" key="1">
    <source>
        <dbReference type="ARBA" id="ARBA00001970"/>
    </source>
</evidence>
<dbReference type="InterPro" id="IPR023754">
    <property type="entry name" value="HemeA_Synthase_type2"/>
</dbReference>
<evidence type="ECO:0000256" key="12">
    <source>
        <dbReference type="HAMAP-Rule" id="MF_01665"/>
    </source>
</evidence>
<evidence type="ECO:0000313" key="14">
    <source>
        <dbReference type="Proteomes" id="UP001317629"/>
    </source>
</evidence>
<feature type="transmembrane region" description="Helical" evidence="12">
    <location>
        <begin position="306"/>
        <end position="327"/>
    </location>
</feature>
<evidence type="ECO:0000256" key="11">
    <source>
        <dbReference type="ARBA" id="ARBA00048044"/>
    </source>
</evidence>
<keyword evidence="5 12" id="KW-1133">Transmembrane helix</keyword>
<evidence type="ECO:0000256" key="10">
    <source>
        <dbReference type="ARBA" id="ARBA00044501"/>
    </source>
</evidence>
<comment type="subcellular location">
    <subcellularLocation>
        <location evidence="12">Cell membrane</location>
        <topology evidence="12">Multi-pass membrane protein</topology>
    </subcellularLocation>
    <subcellularLocation>
        <location evidence="2">Membrane</location>
        <topology evidence="2">Multi-pass membrane protein</topology>
    </subcellularLocation>
</comment>
<feature type="transmembrane region" description="Helical" evidence="12">
    <location>
        <begin position="141"/>
        <end position="159"/>
    </location>
</feature>
<feature type="transmembrane region" description="Helical" evidence="12">
    <location>
        <begin position="213"/>
        <end position="234"/>
    </location>
</feature>
<dbReference type="PANTHER" id="PTHR23289">
    <property type="entry name" value="CYTOCHROME C OXIDASE ASSEMBLY PROTEIN COX15"/>
    <property type="match status" value="1"/>
</dbReference>
<keyword evidence="9 12" id="KW-0472">Membrane</keyword>
<evidence type="ECO:0000256" key="4">
    <source>
        <dbReference type="ARBA" id="ARBA00022723"/>
    </source>
</evidence>
<sequence>MEDWLLFPHPVPEVRHRATEENAVAVRNWLWIVAGLVFLMVIVGGATRLTESGLSIVEWKPVTGAIPPLTQQEWIAAFEDYKKIPQYKELFPDMDLAGFQYIYAWEWAHRLLGRLIGVVFVVPLIWFWVKGALPSSVKPKLIGILALGALQGGVGWWMVSSGLVHRTEVAQERLAIHLVIAAFIFSTCLWVAGGLGWRRPSSAHDHPGRLRGLAFVILALVFVQLFMGGIVAGLRAGLVENTWPLIAGAFIPPADVLFPKDPWWANIFETPLTAQFFHRMIAYLIFILAALHLGDALMNAGGRARSGAVIVFGHVVGQIALGVATLLLVEPPYAGTPHLLVALAHQAVGLGVLAVATLQARRLANDLEIV</sequence>
<feature type="transmembrane region" description="Helical" evidence="12">
    <location>
        <begin position="174"/>
        <end position="192"/>
    </location>
</feature>
<evidence type="ECO:0000256" key="5">
    <source>
        <dbReference type="ARBA" id="ARBA00022989"/>
    </source>
</evidence>
<comment type="similarity">
    <text evidence="12">Belongs to the COX15/CtaA family. Type 2 subfamily.</text>
</comment>
<feature type="transmembrane region" description="Helical" evidence="12">
    <location>
        <begin position="276"/>
        <end position="294"/>
    </location>
</feature>
<feature type="transmembrane region" description="Helical" evidence="12">
    <location>
        <begin position="111"/>
        <end position="129"/>
    </location>
</feature>
<keyword evidence="4 12" id="KW-0479">Metal-binding</keyword>
<protein>
    <recommendedName>
        <fullName evidence="12">Heme A synthase</fullName>
        <shortName evidence="12">HAS</shortName>
        <ecNumber evidence="12">1.17.99.9</ecNumber>
    </recommendedName>
    <alternativeName>
        <fullName evidence="12">Cytochrome aa3-controlling protein</fullName>
    </alternativeName>
</protein>
<keyword evidence="6 12" id="KW-0560">Oxidoreductase</keyword>
<evidence type="ECO:0000256" key="9">
    <source>
        <dbReference type="ARBA" id="ARBA00023136"/>
    </source>
</evidence>
<name>A0ABN6VFW0_9HYPH</name>
<keyword evidence="3 12" id="KW-0812">Transmembrane</keyword>
<evidence type="ECO:0000313" key="13">
    <source>
        <dbReference type="EMBL" id="BDV34210.1"/>
    </source>
</evidence>
<keyword evidence="12" id="KW-1003">Cell membrane</keyword>
<dbReference type="EC" id="1.17.99.9" evidence="12"/>
<comment type="function">
    <text evidence="12">Catalyzes the conversion of heme O to heme A by two successive hydroxylations of the methyl group at C8. The first hydroxylation forms heme I, the second hydroxylation results in an unstable dihydroxymethyl group, which spontaneously dehydrates, resulting in the formyl group of heme A.</text>
</comment>
<keyword evidence="7 12" id="KW-0408">Iron</keyword>
<keyword evidence="14" id="KW-1185">Reference proteome</keyword>
<keyword evidence="8 12" id="KW-0350">Heme biosynthesis</keyword>
<comment type="cofactor">
    <cofactor evidence="1 12">
        <name>heme b</name>
        <dbReference type="ChEBI" id="CHEBI:60344"/>
    </cofactor>
</comment>
<dbReference type="Pfam" id="PF02628">
    <property type="entry name" value="COX15-CtaA"/>
    <property type="match status" value="1"/>
</dbReference>
<evidence type="ECO:0000256" key="7">
    <source>
        <dbReference type="ARBA" id="ARBA00023004"/>
    </source>
</evidence>
<dbReference type="InterPro" id="IPR003780">
    <property type="entry name" value="COX15/CtaA_fam"/>
</dbReference>
<gene>
    <name evidence="12 13" type="primary">ctaA</name>
    <name evidence="13" type="ORF">SS37A_17390</name>
</gene>
<comment type="pathway">
    <text evidence="10 12">Porphyrin-containing compound metabolism; heme A biosynthesis; heme A from heme O: step 1/1.</text>
</comment>
<dbReference type="Proteomes" id="UP001317629">
    <property type="component" value="Chromosome"/>
</dbReference>
<feature type="transmembrane region" description="Helical" evidence="12">
    <location>
        <begin position="29"/>
        <end position="49"/>
    </location>
</feature>
<dbReference type="HAMAP" id="MF_01665">
    <property type="entry name" value="HemeA_synth_type2"/>
    <property type="match status" value="1"/>
</dbReference>
<evidence type="ECO:0000256" key="8">
    <source>
        <dbReference type="ARBA" id="ARBA00023133"/>
    </source>
</evidence>
<organism evidence="13 14">
    <name type="scientific">Methylocystis iwaonis</name>
    <dbReference type="NCBI Taxonomy" id="2885079"/>
    <lineage>
        <taxon>Bacteria</taxon>
        <taxon>Pseudomonadati</taxon>
        <taxon>Pseudomonadota</taxon>
        <taxon>Alphaproteobacteria</taxon>
        <taxon>Hyphomicrobiales</taxon>
        <taxon>Methylocystaceae</taxon>
        <taxon>Methylocystis</taxon>
    </lineage>
</organism>
<dbReference type="EMBL" id="AP027142">
    <property type="protein sequence ID" value="BDV34210.1"/>
    <property type="molecule type" value="Genomic_DNA"/>
</dbReference>
<evidence type="ECO:0000256" key="6">
    <source>
        <dbReference type="ARBA" id="ARBA00023002"/>
    </source>
</evidence>
<reference evidence="13 14" key="1">
    <citation type="journal article" date="2023" name="Int. J. Syst. Evol. Microbiol.">
        <title>Methylocystis iwaonis sp. nov., a type II methane-oxidizing bacterium from surface soil of a rice paddy field in Japan, and emended description of the genus Methylocystis (ex Whittenbury et al. 1970) Bowman et al. 1993.</title>
        <authorList>
            <person name="Kaise H."/>
            <person name="Sawadogo J.B."/>
            <person name="Alam M.S."/>
            <person name="Ueno C."/>
            <person name="Dianou D."/>
            <person name="Shinjo R."/>
            <person name="Asakawa S."/>
        </authorList>
    </citation>
    <scope>NUCLEOTIDE SEQUENCE [LARGE SCALE GENOMIC DNA]</scope>
    <source>
        <strain evidence="13 14">SS37A-Re</strain>
    </source>
</reference>